<dbReference type="EMBL" id="JBHSIS010000009">
    <property type="protein sequence ID" value="MFC4855786.1"/>
    <property type="molecule type" value="Genomic_DNA"/>
</dbReference>
<evidence type="ECO:0000313" key="4">
    <source>
        <dbReference type="Proteomes" id="UP001595859"/>
    </source>
</evidence>
<keyword evidence="1" id="KW-1133">Transmembrane helix</keyword>
<feature type="transmembrane region" description="Helical" evidence="1">
    <location>
        <begin position="82"/>
        <end position="101"/>
    </location>
</feature>
<protein>
    <submittedName>
        <fullName evidence="3">DUF2231 domain-containing protein</fullName>
    </submittedName>
</protein>
<dbReference type="Proteomes" id="UP001595859">
    <property type="component" value="Unassembled WGS sequence"/>
</dbReference>
<reference evidence="4" key="1">
    <citation type="journal article" date="2019" name="Int. J. Syst. Evol. Microbiol.">
        <title>The Global Catalogue of Microorganisms (GCM) 10K type strain sequencing project: providing services to taxonomists for standard genome sequencing and annotation.</title>
        <authorList>
            <consortium name="The Broad Institute Genomics Platform"/>
            <consortium name="The Broad Institute Genome Sequencing Center for Infectious Disease"/>
            <person name="Wu L."/>
            <person name="Ma J."/>
        </authorList>
    </citation>
    <scope>NUCLEOTIDE SEQUENCE [LARGE SCALE GENOMIC DNA]</scope>
    <source>
        <strain evidence="4">ZS-22-S1</strain>
    </source>
</reference>
<feature type="transmembrane region" description="Helical" evidence="1">
    <location>
        <begin position="113"/>
        <end position="132"/>
    </location>
</feature>
<keyword evidence="1" id="KW-0812">Transmembrane</keyword>
<feature type="domain" description="DUF2231" evidence="2">
    <location>
        <begin position="9"/>
        <end position="144"/>
    </location>
</feature>
<comment type="caution">
    <text evidence="3">The sequence shown here is derived from an EMBL/GenBank/DDBJ whole genome shotgun (WGS) entry which is preliminary data.</text>
</comment>
<dbReference type="InterPro" id="IPR019251">
    <property type="entry name" value="DUF2231_TM"/>
</dbReference>
<keyword evidence="4" id="KW-1185">Reference proteome</keyword>
<evidence type="ECO:0000259" key="2">
    <source>
        <dbReference type="Pfam" id="PF09990"/>
    </source>
</evidence>
<gene>
    <name evidence="3" type="ORF">ACFPCV_19930</name>
</gene>
<evidence type="ECO:0000313" key="3">
    <source>
        <dbReference type="EMBL" id="MFC4855786.1"/>
    </source>
</evidence>
<dbReference type="Pfam" id="PF09990">
    <property type="entry name" value="DUF2231"/>
    <property type="match status" value="1"/>
</dbReference>
<organism evidence="3 4">
    <name type="scientific">Actinophytocola glycyrrhizae</name>
    <dbReference type="NCBI Taxonomy" id="2044873"/>
    <lineage>
        <taxon>Bacteria</taxon>
        <taxon>Bacillati</taxon>
        <taxon>Actinomycetota</taxon>
        <taxon>Actinomycetes</taxon>
        <taxon>Pseudonocardiales</taxon>
        <taxon>Pseudonocardiaceae</taxon>
    </lineage>
</organism>
<keyword evidence="1" id="KW-0472">Membrane</keyword>
<name>A0ABV9S5A5_9PSEU</name>
<feature type="transmembrane region" description="Helical" evidence="1">
    <location>
        <begin position="47"/>
        <end position="70"/>
    </location>
</feature>
<accession>A0ABV9S5A5</accession>
<evidence type="ECO:0000256" key="1">
    <source>
        <dbReference type="SAM" id="Phobius"/>
    </source>
</evidence>
<proteinExistence type="predicted"/>
<sequence>MQARARFAGHAIHPILIVLPLGLLVTAVVFDALFLATGSANFAVSGAYTTVAGVVGGLFAALFGWVDWFAIPARTRAKRIGLLHGVGNVVVLALFAVGWLLRLDSTTWEPSVTSFLITLAGLVLAAVTGWLGGELVERLGVGVDDDAGLDASSSLKRTVDTPRHDVTAAEHPTGT</sequence>
<feature type="transmembrane region" description="Helical" evidence="1">
    <location>
        <begin position="12"/>
        <end position="35"/>
    </location>
</feature>
<dbReference type="RefSeq" id="WP_378057755.1">
    <property type="nucleotide sequence ID" value="NZ_JBHSIS010000009.1"/>
</dbReference>